<dbReference type="InterPro" id="IPR036388">
    <property type="entry name" value="WH-like_DNA-bd_sf"/>
</dbReference>
<keyword evidence="8" id="KW-0808">Transferase</keyword>
<feature type="region of interest" description="Disordered" evidence="6">
    <location>
        <begin position="92"/>
        <end position="113"/>
    </location>
</feature>
<dbReference type="InterPro" id="IPR004839">
    <property type="entry name" value="Aminotransferase_I/II_large"/>
</dbReference>
<evidence type="ECO:0000256" key="1">
    <source>
        <dbReference type="ARBA" id="ARBA00005384"/>
    </source>
</evidence>
<dbReference type="GO" id="GO:0003700">
    <property type="term" value="F:DNA-binding transcription factor activity"/>
    <property type="evidence" value="ECO:0007669"/>
    <property type="project" value="InterPro"/>
</dbReference>
<dbReference type="InterPro" id="IPR000524">
    <property type="entry name" value="Tscrpt_reg_HTH_GntR"/>
</dbReference>
<evidence type="ECO:0000313" key="8">
    <source>
        <dbReference type="EMBL" id="NNG39435.1"/>
    </source>
</evidence>
<dbReference type="PANTHER" id="PTHR46577">
    <property type="entry name" value="HTH-TYPE TRANSCRIPTIONAL REGULATORY PROTEIN GABR"/>
    <property type="match status" value="1"/>
</dbReference>
<organism evidence="8 9">
    <name type="scientific">Flexivirga aerilata</name>
    <dbReference type="NCBI Taxonomy" id="1656889"/>
    <lineage>
        <taxon>Bacteria</taxon>
        <taxon>Bacillati</taxon>
        <taxon>Actinomycetota</taxon>
        <taxon>Actinomycetes</taxon>
        <taxon>Micrococcales</taxon>
        <taxon>Dermacoccaceae</taxon>
        <taxon>Flexivirga</taxon>
    </lineage>
</organism>
<dbReference type="InterPro" id="IPR051446">
    <property type="entry name" value="HTH_trans_reg/aminotransferase"/>
</dbReference>
<evidence type="ECO:0000256" key="6">
    <source>
        <dbReference type="SAM" id="MobiDB-lite"/>
    </source>
</evidence>
<dbReference type="InterPro" id="IPR015424">
    <property type="entry name" value="PyrdxlP-dep_Trfase"/>
</dbReference>
<keyword evidence="9" id="KW-1185">Reference proteome</keyword>
<dbReference type="GO" id="GO:0003677">
    <property type="term" value="F:DNA binding"/>
    <property type="evidence" value="ECO:0007669"/>
    <property type="project" value="UniProtKB-KW"/>
</dbReference>
<evidence type="ECO:0000256" key="3">
    <source>
        <dbReference type="ARBA" id="ARBA00023015"/>
    </source>
</evidence>
<dbReference type="CDD" id="cd00609">
    <property type="entry name" value="AAT_like"/>
    <property type="match status" value="1"/>
</dbReference>
<keyword evidence="3" id="KW-0805">Transcription regulation</keyword>
<dbReference type="RefSeq" id="WP_171154186.1">
    <property type="nucleotide sequence ID" value="NZ_JABENB010000001.1"/>
</dbReference>
<dbReference type="GO" id="GO:0030170">
    <property type="term" value="F:pyridoxal phosphate binding"/>
    <property type="evidence" value="ECO:0007669"/>
    <property type="project" value="InterPro"/>
</dbReference>
<dbReference type="Gene3D" id="3.40.640.10">
    <property type="entry name" value="Type I PLP-dependent aspartate aminotransferase-like (Major domain)"/>
    <property type="match status" value="1"/>
</dbReference>
<dbReference type="GO" id="GO:0008483">
    <property type="term" value="F:transaminase activity"/>
    <property type="evidence" value="ECO:0007669"/>
    <property type="project" value="UniProtKB-KW"/>
</dbReference>
<evidence type="ECO:0000313" key="9">
    <source>
        <dbReference type="Proteomes" id="UP000557772"/>
    </source>
</evidence>
<dbReference type="Pfam" id="PF00392">
    <property type="entry name" value="GntR"/>
    <property type="match status" value="1"/>
</dbReference>
<dbReference type="SUPFAM" id="SSF46785">
    <property type="entry name" value="Winged helix' DNA-binding domain"/>
    <property type="match status" value="1"/>
</dbReference>
<dbReference type="PANTHER" id="PTHR46577:SF1">
    <property type="entry name" value="HTH-TYPE TRANSCRIPTIONAL REGULATORY PROTEIN GABR"/>
    <property type="match status" value="1"/>
</dbReference>
<evidence type="ECO:0000259" key="7">
    <source>
        <dbReference type="PROSITE" id="PS50949"/>
    </source>
</evidence>
<dbReference type="Proteomes" id="UP000557772">
    <property type="component" value="Unassembled WGS sequence"/>
</dbReference>
<feature type="domain" description="HTH gntR-type" evidence="7">
    <location>
        <begin position="17"/>
        <end position="85"/>
    </location>
</feature>
<dbReference type="Pfam" id="PF00155">
    <property type="entry name" value="Aminotran_1_2"/>
    <property type="match status" value="1"/>
</dbReference>
<dbReference type="AlphaFoldDB" id="A0A849AG39"/>
<dbReference type="InterPro" id="IPR015421">
    <property type="entry name" value="PyrdxlP-dep_Trfase_major"/>
</dbReference>
<evidence type="ECO:0000256" key="5">
    <source>
        <dbReference type="ARBA" id="ARBA00023163"/>
    </source>
</evidence>
<keyword evidence="4" id="KW-0238">DNA-binding</keyword>
<evidence type="ECO:0000256" key="4">
    <source>
        <dbReference type="ARBA" id="ARBA00023125"/>
    </source>
</evidence>
<comment type="similarity">
    <text evidence="1">In the C-terminal section; belongs to the class-I pyridoxal-phosphate-dependent aminotransferase family.</text>
</comment>
<proteinExistence type="inferred from homology"/>
<protein>
    <submittedName>
        <fullName evidence="8">PLP-dependent aminotransferase family protein</fullName>
    </submittedName>
</protein>
<dbReference type="SMART" id="SM00345">
    <property type="entry name" value="HTH_GNTR"/>
    <property type="match status" value="1"/>
</dbReference>
<sequence>MPRNRRPDTLHLPTDAGASAEAVAEHVVRLIAAGRLSVGDPLPSTRAVALDSGIPRSRVVRAYELLGAGGYVTARAGSGVVVAAGREAARSVTASPGLRGARPSSARPADRRQARRPRLNLMPGAPDTSLIDERAWRQAWRESSRRVPDLDWYRPNEHEVLSHALRDHLRQVRGVVADAADIVIFPGVTAAITAVVDAVTPRRAAMEDPGYRWARKPLQDNVARLDLLDVDDDGLRVDRLRDAHQLVYVTPAHQYPLGGRMPVERRHDLLRWARTHHGVVIEDDFDGEFRHDAPPLGPLRAMSGAADQVVYVGTASKTLTPHLRLAWAVTPARLTDDVRRAAAERRADVCRITSGALAHFIQSGAMAKHLARTQRTYAARRQRLVAALTEQLPDLRITGADSGMHLTVRWAGGRDDVEVVERLRRRGVATAALSSYGVEHRPNGLLLGYAQLPETAAAGAVRDLAHALD</sequence>
<dbReference type="PROSITE" id="PS50949">
    <property type="entry name" value="HTH_GNTR"/>
    <property type="match status" value="1"/>
</dbReference>
<comment type="caution">
    <text evidence="8">The sequence shown here is derived from an EMBL/GenBank/DDBJ whole genome shotgun (WGS) entry which is preliminary data.</text>
</comment>
<keyword evidence="8" id="KW-0032">Aminotransferase</keyword>
<reference evidence="8 9" key="1">
    <citation type="submission" date="2020-05" db="EMBL/GenBank/DDBJ databases">
        <title>Flexivirga sp. ID2601S isolated from air conditioner.</title>
        <authorList>
            <person name="Kim D.H."/>
        </authorList>
    </citation>
    <scope>NUCLEOTIDE SEQUENCE [LARGE SCALE GENOMIC DNA]</scope>
    <source>
        <strain evidence="8 9">ID2601S</strain>
    </source>
</reference>
<keyword evidence="5" id="KW-0804">Transcription</keyword>
<accession>A0A849AG39</accession>
<gene>
    <name evidence="8" type="ORF">HJ588_09135</name>
</gene>
<dbReference type="EMBL" id="JABENB010000001">
    <property type="protein sequence ID" value="NNG39435.1"/>
    <property type="molecule type" value="Genomic_DNA"/>
</dbReference>
<dbReference type="Gene3D" id="1.10.10.10">
    <property type="entry name" value="Winged helix-like DNA-binding domain superfamily/Winged helix DNA-binding domain"/>
    <property type="match status" value="1"/>
</dbReference>
<evidence type="ECO:0000256" key="2">
    <source>
        <dbReference type="ARBA" id="ARBA00022898"/>
    </source>
</evidence>
<dbReference type="InterPro" id="IPR036390">
    <property type="entry name" value="WH_DNA-bd_sf"/>
</dbReference>
<keyword evidence="2" id="KW-0663">Pyridoxal phosphate</keyword>
<name>A0A849AG39_9MICO</name>
<dbReference type="SUPFAM" id="SSF53383">
    <property type="entry name" value="PLP-dependent transferases"/>
    <property type="match status" value="1"/>
</dbReference>